<proteinExistence type="predicted"/>
<comment type="caution">
    <text evidence="1">The sequence shown here is derived from an EMBL/GenBank/DDBJ whole genome shotgun (WGS) entry which is preliminary data.</text>
</comment>
<evidence type="ECO:0000313" key="2">
    <source>
        <dbReference type="Proteomes" id="UP000789702"/>
    </source>
</evidence>
<organism evidence="1 2">
    <name type="scientific">Dentiscutata heterogama</name>
    <dbReference type="NCBI Taxonomy" id="1316150"/>
    <lineage>
        <taxon>Eukaryota</taxon>
        <taxon>Fungi</taxon>
        <taxon>Fungi incertae sedis</taxon>
        <taxon>Mucoromycota</taxon>
        <taxon>Glomeromycotina</taxon>
        <taxon>Glomeromycetes</taxon>
        <taxon>Diversisporales</taxon>
        <taxon>Gigasporaceae</taxon>
        <taxon>Dentiscutata</taxon>
    </lineage>
</organism>
<gene>
    <name evidence="1" type="ORF">DHETER_LOCUS5155</name>
</gene>
<reference evidence="1" key="1">
    <citation type="submission" date="2021-06" db="EMBL/GenBank/DDBJ databases">
        <authorList>
            <person name="Kallberg Y."/>
            <person name="Tangrot J."/>
            <person name="Rosling A."/>
        </authorList>
    </citation>
    <scope>NUCLEOTIDE SEQUENCE</scope>
    <source>
        <strain evidence="1">IL203A</strain>
    </source>
</reference>
<dbReference type="Proteomes" id="UP000789702">
    <property type="component" value="Unassembled WGS sequence"/>
</dbReference>
<dbReference type="EMBL" id="CAJVPU010005547">
    <property type="protein sequence ID" value="CAG8549341.1"/>
    <property type="molecule type" value="Genomic_DNA"/>
</dbReference>
<evidence type="ECO:0000313" key="1">
    <source>
        <dbReference type="EMBL" id="CAG8549341.1"/>
    </source>
</evidence>
<accession>A0ACA9LYS4</accession>
<sequence>MALELDLDKWDQKGEKVDENLLARPKDTSNVGNSYQHGIKAENTEETRCDVERDKCEVPNRSQDSAGINDTNEVKDLEDRYQIGIKSERGGKKLVYRKLVLRLTNQKKNQVLAKSTMMEDDSAIILPFRKVPSDEEERGLETAQFEEWNRLWPINFREDPRRDSRFSSKEIELLRNHMIRAIKLADIARSKGE</sequence>
<feature type="non-terminal residue" evidence="1">
    <location>
        <position position="193"/>
    </location>
</feature>
<keyword evidence="2" id="KW-1185">Reference proteome</keyword>
<name>A0ACA9LYS4_9GLOM</name>
<protein>
    <submittedName>
        <fullName evidence="1">2576_t:CDS:1</fullName>
    </submittedName>
</protein>